<evidence type="ECO:0000256" key="7">
    <source>
        <dbReference type="ARBA" id="ARBA00034808"/>
    </source>
</evidence>
<evidence type="ECO:0000259" key="8">
    <source>
        <dbReference type="PROSITE" id="PS51192"/>
    </source>
</evidence>
<evidence type="ECO:0000256" key="3">
    <source>
        <dbReference type="ARBA" id="ARBA00022840"/>
    </source>
</evidence>
<dbReference type="Proteomes" id="UP001222325">
    <property type="component" value="Unassembled WGS sequence"/>
</dbReference>
<evidence type="ECO:0000256" key="6">
    <source>
        <dbReference type="ARBA" id="ARBA00034617"/>
    </source>
</evidence>
<dbReference type="SMART" id="SM00487">
    <property type="entry name" value="DEXDc"/>
    <property type="match status" value="1"/>
</dbReference>
<dbReference type="GO" id="GO:0003677">
    <property type="term" value="F:DNA binding"/>
    <property type="evidence" value="ECO:0007669"/>
    <property type="project" value="UniProtKB-KW"/>
</dbReference>
<dbReference type="GO" id="GO:0005737">
    <property type="term" value="C:cytoplasm"/>
    <property type="evidence" value="ECO:0007669"/>
    <property type="project" value="TreeGrafter"/>
</dbReference>
<dbReference type="Pfam" id="PF00270">
    <property type="entry name" value="DEAD"/>
    <property type="match status" value="1"/>
</dbReference>
<dbReference type="PANTHER" id="PTHR13710:SF105">
    <property type="entry name" value="ATP-DEPENDENT DNA HELICASE Q1"/>
    <property type="match status" value="1"/>
</dbReference>
<keyword evidence="11" id="KW-1185">Reference proteome</keyword>
<evidence type="ECO:0000313" key="11">
    <source>
        <dbReference type="Proteomes" id="UP001222325"/>
    </source>
</evidence>
<feature type="domain" description="Helicase ATP-binding" evidence="8">
    <location>
        <begin position="50"/>
        <end position="223"/>
    </location>
</feature>
<evidence type="ECO:0000256" key="5">
    <source>
        <dbReference type="ARBA" id="ARBA00023235"/>
    </source>
</evidence>
<dbReference type="InterPro" id="IPR027417">
    <property type="entry name" value="P-loop_NTPase"/>
</dbReference>
<evidence type="ECO:0000256" key="2">
    <source>
        <dbReference type="ARBA" id="ARBA00022741"/>
    </source>
</evidence>
<dbReference type="AlphaFoldDB" id="A0AAD6TQE5"/>
<evidence type="ECO:0000313" key="10">
    <source>
        <dbReference type="EMBL" id="KAJ7075016.1"/>
    </source>
</evidence>
<dbReference type="SMART" id="SM00490">
    <property type="entry name" value="HELICc"/>
    <property type="match status" value="1"/>
</dbReference>
<comment type="catalytic activity">
    <reaction evidence="6">
        <text>Couples ATP hydrolysis with the unwinding of duplex DNA by translocating in the 3'-5' direction.</text>
        <dbReference type="EC" id="5.6.2.4"/>
    </reaction>
</comment>
<accession>A0AAD6TQE5</accession>
<dbReference type="GO" id="GO:0043138">
    <property type="term" value="F:3'-5' DNA helicase activity"/>
    <property type="evidence" value="ECO:0007669"/>
    <property type="project" value="UniProtKB-EC"/>
</dbReference>
<keyword evidence="2" id="KW-0547">Nucleotide-binding</keyword>
<comment type="similarity">
    <text evidence="1">Belongs to the helicase family. RecQ subfamily.</text>
</comment>
<dbReference type="InterPro" id="IPR001650">
    <property type="entry name" value="Helicase_C-like"/>
</dbReference>
<evidence type="ECO:0000256" key="4">
    <source>
        <dbReference type="ARBA" id="ARBA00023125"/>
    </source>
</evidence>
<keyword evidence="5" id="KW-0413">Isomerase</keyword>
<feature type="domain" description="Helicase C-terminal" evidence="9">
    <location>
        <begin position="260"/>
        <end position="418"/>
    </location>
</feature>
<dbReference type="GO" id="GO:0000724">
    <property type="term" value="P:double-strand break repair via homologous recombination"/>
    <property type="evidence" value="ECO:0007669"/>
    <property type="project" value="TreeGrafter"/>
</dbReference>
<reference evidence="10" key="1">
    <citation type="submission" date="2023-03" db="EMBL/GenBank/DDBJ databases">
        <title>Massive genome expansion in bonnet fungi (Mycena s.s.) driven by repeated elements and novel gene families across ecological guilds.</title>
        <authorList>
            <consortium name="Lawrence Berkeley National Laboratory"/>
            <person name="Harder C.B."/>
            <person name="Miyauchi S."/>
            <person name="Viragh M."/>
            <person name="Kuo A."/>
            <person name="Thoen E."/>
            <person name="Andreopoulos B."/>
            <person name="Lu D."/>
            <person name="Skrede I."/>
            <person name="Drula E."/>
            <person name="Henrissat B."/>
            <person name="Morin E."/>
            <person name="Kohler A."/>
            <person name="Barry K."/>
            <person name="LaButti K."/>
            <person name="Morin E."/>
            <person name="Salamov A."/>
            <person name="Lipzen A."/>
            <person name="Mereny Z."/>
            <person name="Hegedus B."/>
            <person name="Baldrian P."/>
            <person name="Stursova M."/>
            <person name="Weitz H."/>
            <person name="Taylor A."/>
            <person name="Grigoriev I.V."/>
            <person name="Nagy L.G."/>
            <person name="Martin F."/>
            <person name="Kauserud H."/>
        </authorList>
    </citation>
    <scope>NUCLEOTIDE SEQUENCE</scope>
    <source>
        <strain evidence="10">CBHHK173m</strain>
    </source>
</reference>
<protein>
    <recommendedName>
        <fullName evidence="7">DNA 3'-5' helicase</fullName>
        <ecNumber evidence="7">5.6.2.4</ecNumber>
    </recommendedName>
</protein>
<keyword evidence="3" id="KW-0067">ATP-binding</keyword>
<dbReference type="EMBL" id="JARJCN010000106">
    <property type="protein sequence ID" value="KAJ7075016.1"/>
    <property type="molecule type" value="Genomic_DNA"/>
</dbReference>
<proteinExistence type="inferred from homology"/>
<keyword evidence="4" id="KW-0238">DNA-binding</keyword>
<dbReference type="SUPFAM" id="SSF52540">
    <property type="entry name" value="P-loop containing nucleoside triphosphate hydrolases"/>
    <property type="match status" value="1"/>
</dbReference>
<dbReference type="GO" id="GO:0016787">
    <property type="term" value="F:hydrolase activity"/>
    <property type="evidence" value="ECO:0007669"/>
    <property type="project" value="UniProtKB-KW"/>
</dbReference>
<name>A0AAD6TQE5_9AGAR</name>
<dbReference type="PANTHER" id="PTHR13710">
    <property type="entry name" value="DNA HELICASE RECQ FAMILY MEMBER"/>
    <property type="match status" value="1"/>
</dbReference>
<dbReference type="PROSITE" id="PS51192">
    <property type="entry name" value="HELICASE_ATP_BIND_1"/>
    <property type="match status" value="1"/>
</dbReference>
<sequence length="510" mass="55946">MVAPSKHAAAKPLTSKVRIYKPEEIDLVSLATKSQSELGKIPHEFQKRFFSNVMQGKDVILDIGTGSGKSLCFDLPVLLDKMDIALIVSPLTALMLEQAAASPLESLAICQETMSEQGKDALYKRAAEGTCQRIFVSPEVAGSLDFGRKILAQPRFREHLRLVVIDEAHCVSLWGGSFRSEYAELGVLRGRVPSATVFAIASATLPVHVLDDVWAKLKIGKDAATVSMSNARPNVALSVRKIIHPDETKADLRFLLPNGATTAAEVPVSLVYFNQRIETEDACDRLQSWAADLGIEKSAIAFYHAKIGTARKRELERLLKEGKVRILCCTNAVGMGCDMRNIQRVILWKFPPSFCAVAQRSGRAVRDFLALGEVISFVPAKVLKDGIAEEQARAAREEAAEPHNQEGDDLPEAQDGQEVVAGQAVAIGEGGVRVEQNAEADGEEDAEVIKAVQKKRKRKAARVSQADALEAKFLSRFACTTACRRIVWDDYFQNDKKRKQLQSFFLLSGS</sequence>
<dbReference type="GO" id="GO:0009378">
    <property type="term" value="F:four-way junction helicase activity"/>
    <property type="evidence" value="ECO:0007669"/>
    <property type="project" value="TreeGrafter"/>
</dbReference>
<gene>
    <name evidence="10" type="ORF">B0H15DRAFT_792422</name>
</gene>
<keyword evidence="10" id="KW-0378">Hydrolase</keyword>
<organism evidence="10 11">
    <name type="scientific">Mycena belliarum</name>
    <dbReference type="NCBI Taxonomy" id="1033014"/>
    <lineage>
        <taxon>Eukaryota</taxon>
        <taxon>Fungi</taxon>
        <taxon>Dikarya</taxon>
        <taxon>Basidiomycota</taxon>
        <taxon>Agaricomycotina</taxon>
        <taxon>Agaricomycetes</taxon>
        <taxon>Agaricomycetidae</taxon>
        <taxon>Agaricales</taxon>
        <taxon>Marasmiineae</taxon>
        <taxon>Mycenaceae</taxon>
        <taxon>Mycena</taxon>
    </lineage>
</organism>
<dbReference type="InterPro" id="IPR014001">
    <property type="entry name" value="Helicase_ATP-bd"/>
</dbReference>
<dbReference type="GO" id="GO:0005524">
    <property type="term" value="F:ATP binding"/>
    <property type="evidence" value="ECO:0007669"/>
    <property type="project" value="UniProtKB-KW"/>
</dbReference>
<dbReference type="EC" id="5.6.2.4" evidence="7"/>
<dbReference type="PROSITE" id="PS51194">
    <property type="entry name" value="HELICASE_CTER"/>
    <property type="match status" value="1"/>
</dbReference>
<evidence type="ECO:0000256" key="1">
    <source>
        <dbReference type="ARBA" id="ARBA00005446"/>
    </source>
</evidence>
<dbReference type="InterPro" id="IPR011545">
    <property type="entry name" value="DEAD/DEAH_box_helicase_dom"/>
</dbReference>
<comment type="caution">
    <text evidence="10">The sequence shown here is derived from an EMBL/GenBank/DDBJ whole genome shotgun (WGS) entry which is preliminary data.</text>
</comment>
<dbReference type="GO" id="GO:0005694">
    <property type="term" value="C:chromosome"/>
    <property type="evidence" value="ECO:0007669"/>
    <property type="project" value="TreeGrafter"/>
</dbReference>
<evidence type="ECO:0000259" key="9">
    <source>
        <dbReference type="PROSITE" id="PS51194"/>
    </source>
</evidence>
<dbReference type="Pfam" id="PF00271">
    <property type="entry name" value="Helicase_C"/>
    <property type="match status" value="1"/>
</dbReference>
<dbReference type="Gene3D" id="3.40.50.300">
    <property type="entry name" value="P-loop containing nucleotide triphosphate hydrolases"/>
    <property type="match status" value="2"/>
</dbReference>